<dbReference type="InterPro" id="IPR052520">
    <property type="entry name" value="ATL_DNA_repair"/>
</dbReference>
<comment type="caution">
    <text evidence="3">The sequence shown here is derived from an EMBL/GenBank/DDBJ whole genome shotgun (WGS) entry which is preliminary data.</text>
</comment>
<dbReference type="OrthoDB" id="9802228at2"/>
<accession>A0A6C2C208</accession>
<dbReference type="InterPro" id="IPR036388">
    <property type="entry name" value="WH-like_DNA-bd_sf"/>
</dbReference>
<keyword evidence="4" id="KW-1185">Reference proteome</keyword>
<sequence>MAELTENTKRIISVLQDLKDGEVVSYRDVANLAGIPRGARQVSRVLHGLSDEYKLPWWRVVRADGRIALLGDGRDEQIKRLNAEGITVNEQGKIQKIKK</sequence>
<gene>
    <name evidence="3" type="ORF">ESZ50_11380</name>
</gene>
<dbReference type="PANTHER" id="PTHR42942:SF1">
    <property type="entry name" value="ALKYLTRANSFERASE-LIKE PROTEIN 1"/>
    <property type="match status" value="1"/>
</dbReference>
<name>A0A6C2C208_9LACO</name>
<keyword evidence="1" id="KW-0227">DNA damage</keyword>
<dbReference type="InterPro" id="IPR014048">
    <property type="entry name" value="MethylDNA_cys_MeTrfase_DNA-bd"/>
</dbReference>
<dbReference type="Proteomes" id="UP000371977">
    <property type="component" value="Unassembled WGS sequence"/>
</dbReference>
<dbReference type="InterPro" id="IPR036217">
    <property type="entry name" value="MethylDNA_cys_MeTrfase_DNAb"/>
</dbReference>
<evidence type="ECO:0000259" key="2">
    <source>
        <dbReference type="Pfam" id="PF01035"/>
    </source>
</evidence>
<dbReference type="RefSeq" id="WP_148624074.1">
    <property type="nucleotide sequence ID" value="NZ_SDGZ01000030.1"/>
</dbReference>
<dbReference type="Pfam" id="PF01035">
    <property type="entry name" value="DNA_binding_1"/>
    <property type="match status" value="1"/>
</dbReference>
<reference evidence="3 4" key="1">
    <citation type="submission" date="2019-01" db="EMBL/GenBank/DDBJ databases">
        <title>Weissella sp. nov., a novel lactic acid bacterium isolated from animal feces.</title>
        <authorList>
            <person name="Wang L.-T."/>
        </authorList>
    </citation>
    <scope>NUCLEOTIDE SEQUENCE [LARGE SCALE GENOMIC DNA]</scope>
    <source>
        <strain evidence="3 4">8H-2</strain>
    </source>
</reference>
<keyword evidence="3" id="KW-0808">Transferase</keyword>
<feature type="domain" description="Methylated-DNA-[protein]-cysteine S-methyltransferase DNA binding" evidence="2">
    <location>
        <begin position="8"/>
        <end position="86"/>
    </location>
</feature>
<dbReference type="PANTHER" id="PTHR42942">
    <property type="entry name" value="6-O-METHYLGUANINE DNA METHYLTRANSFERASE"/>
    <property type="match status" value="1"/>
</dbReference>
<dbReference type="AlphaFoldDB" id="A0A6C2C208"/>
<dbReference type="SUPFAM" id="SSF46767">
    <property type="entry name" value="Methylated DNA-protein cysteine methyltransferase, C-terminal domain"/>
    <property type="match status" value="1"/>
</dbReference>
<protein>
    <submittedName>
        <fullName evidence="3">Cysteine methyltransferase</fullName>
    </submittedName>
</protein>
<dbReference type="GO" id="GO:0008168">
    <property type="term" value="F:methyltransferase activity"/>
    <property type="evidence" value="ECO:0007669"/>
    <property type="project" value="UniProtKB-KW"/>
</dbReference>
<proteinExistence type="predicted"/>
<organism evidence="3 4">
    <name type="scientific">Weissella muntiaci</name>
    <dbReference type="NCBI Taxonomy" id="2508881"/>
    <lineage>
        <taxon>Bacteria</taxon>
        <taxon>Bacillati</taxon>
        <taxon>Bacillota</taxon>
        <taxon>Bacilli</taxon>
        <taxon>Lactobacillales</taxon>
        <taxon>Lactobacillaceae</taxon>
        <taxon>Weissella</taxon>
    </lineage>
</organism>
<evidence type="ECO:0000256" key="1">
    <source>
        <dbReference type="ARBA" id="ARBA00022763"/>
    </source>
</evidence>
<dbReference type="GO" id="GO:0032259">
    <property type="term" value="P:methylation"/>
    <property type="evidence" value="ECO:0007669"/>
    <property type="project" value="UniProtKB-KW"/>
</dbReference>
<dbReference type="CDD" id="cd06445">
    <property type="entry name" value="ATase"/>
    <property type="match status" value="1"/>
</dbReference>
<dbReference type="EMBL" id="SDGZ01000030">
    <property type="protein sequence ID" value="TYC47822.1"/>
    <property type="molecule type" value="Genomic_DNA"/>
</dbReference>
<keyword evidence="3" id="KW-0489">Methyltransferase</keyword>
<evidence type="ECO:0000313" key="4">
    <source>
        <dbReference type="Proteomes" id="UP000371977"/>
    </source>
</evidence>
<dbReference type="Gene3D" id="1.10.10.10">
    <property type="entry name" value="Winged helix-like DNA-binding domain superfamily/Winged helix DNA-binding domain"/>
    <property type="match status" value="1"/>
</dbReference>
<dbReference type="GO" id="GO:0006281">
    <property type="term" value="P:DNA repair"/>
    <property type="evidence" value="ECO:0007669"/>
    <property type="project" value="InterPro"/>
</dbReference>
<evidence type="ECO:0000313" key="3">
    <source>
        <dbReference type="EMBL" id="TYC47822.1"/>
    </source>
</evidence>